<sequence length="70" mass="8324">MLRRLMVSRDILFLEYPDGLFLAELRLIAECTGCRSRKLHGNQLVFTDEPNGPDWFQLQQWQSWRLMPDA</sequence>
<dbReference type="EMBL" id="BKCM01000020">
    <property type="protein sequence ID" value="GER02207.1"/>
    <property type="molecule type" value="Genomic_DNA"/>
</dbReference>
<comment type="caution">
    <text evidence="1">The sequence shown here is derived from an EMBL/GenBank/DDBJ whole genome shotgun (WGS) entry which is preliminary data.</text>
</comment>
<dbReference type="AlphaFoldDB" id="A0A5A7N2J0"/>
<gene>
    <name evidence="1" type="ORF">JCM17845_28300</name>
</gene>
<organism evidence="1 2">
    <name type="scientific">Iodidimonas gelatinilytica</name>
    <dbReference type="NCBI Taxonomy" id="1236966"/>
    <lineage>
        <taxon>Bacteria</taxon>
        <taxon>Pseudomonadati</taxon>
        <taxon>Pseudomonadota</taxon>
        <taxon>Alphaproteobacteria</taxon>
        <taxon>Iodidimonadales</taxon>
        <taxon>Iodidimonadaceae</taxon>
        <taxon>Iodidimonas</taxon>
    </lineage>
</organism>
<name>A0A5A7N2J0_9PROT</name>
<protein>
    <submittedName>
        <fullName evidence="1">Uncharacterized protein</fullName>
    </submittedName>
</protein>
<proteinExistence type="predicted"/>
<accession>A0A5A7N2J0</accession>
<evidence type="ECO:0000313" key="1">
    <source>
        <dbReference type="EMBL" id="GER02207.1"/>
    </source>
</evidence>
<reference evidence="1 2" key="1">
    <citation type="submission" date="2019-09" db="EMBL/GenBank/DDBJ databases">
        <title>NBRP : Genome information of microbial organism related human and environment.</title>
        <authorList>
            <person name="Hattori M."/>
            <person name="Oshima K."/>
            <person name="Inaba H."/>
            <person name="Suda W."/>
            <person name="Sakamoto M."/>
            <person name="Iino T."/>
            <person name="Kitahara M."/>
            <person name="Oshida Y."/>
            <person name="Iida T."/>
            <person name="Kudo T."/>
            <person name="Itoh T."/>
            <person name="Ohkuma M."/>
        </authorList>
    </citation>
    <scope>NUCLEOTIDE SEQUENCE [LARGE SCALE GENOMIC DNA]</scope>
    <source>
        <strain evidence="1 2">Mie-1</strain>
    </source>
</reference>
<dbReference type="Proteomes" id="UP000325187">
    <property type="component" value="Unassembled WGS sequence"/>
</dbReference>
<evidence type="ECO:0000313" key="2">
    <source>
        <dbReference type="Proteomes" id="UP000325187"/>
    </source>
</evidence>
<keyword evidence="2" id="KW-1185">Reference proteome</keyword>